<keyword evidence="1" id="KW-0472">Membrane</keyword>
<proteinExistence type="predicted"/>
<keyword evidence="1" id="KW-1133">Transmembrane helix</keyword>
<dbReference type="Gene3D" id="3.30.200.20">
    <property type="entry name" value="Phosphorylase Kinase, domain 1"/>
    <property type="match status" value="1"/>
</dbReference>
<keyword evidence="1" id="KW-0812">Transmembrane</keyword>
<reference evidence="2 3" key="1">
    <citation type="journal article" date="2014" name="Genome Biol. Evol.">
        <title>The secreted proteins of Achlya hypogyna and Thraustotheca clavata identify the ancestral oomycete secretome and reveal gene acquisitions by horizontal gene transfer.</title>
        <authorList>
            <person name="Misner I."/>
            <person name="Blouin N."/>
            <person name="Leonard G."/>
            <person name="Richards T.A."/>
            <person name="Lane C.E."/>
        </authorList>
    </citation>
    <scope>NUCLEOTIDE SEQUENCE [LARGE SCALE GENOMIC DNA]</scope>
    <source>
        <strain evidence="2 3">ATCC 34112</strain>
    </source>
</reference>
<keyword evidence="3" id="KW-1185">Reference proteome</keyword>
<dbReference type="AlphaFoldDB" id="A0A1W0A1X9"/>
<organism evidence="2 3">
    <name type="scientific">Thraustotheca clavata</name>
    <dbReference type="NCBI Taxonomy" id="74557"/>
    <lineage>
        <taxon>Eukaryota</taxon>
        <taxon>Sar</taxon>
        <taxon>Stramenopiles</taxon>
        <taxon>Oomycota</taxon>
        <taxon>Saprolegniomycetes</taxon>
        <taxon>Saprolegniales</taxon>
        <taxon>Achlyaceae</taxon>
        <taxon>Thraustotheca</taxon>
    </lineage>
</organism>
<accession>A0A1W0A1X9</accession>
<dbReference type="Proteomes" id="UP000243217">
    <property type="component" value="Unassembled WGS sequence"/>
</dbReference>
<evidence type="ECO:0000256" key="1">
    <source>
        <dbReference type="SAM" id="Phobius"/>
    </source>
</evidence>
<evidence type="ECO:0000313" key="3">
    <source>
        <dbReference type="Proteomes" id="UP000243217"/>
    </source>
</evidence>
<dbReference type="EMBL" id="JNBS01000649">
    <property type="protein sequence ID" value="OQS04265.1"/>
    <property type="molecule type" value="Genomic_DNA"/>
</dbReference>
<name>A0A1W0A1X9_9STRA</name>
<evidence type="ECO:0008006" key="4">
    <source>
        <dbReference type="Google" id="ProtNLM"/>
    </source>
</evidence>
<evidence type="ECO:0000313" key="2">
    <source>
        <dbReference type="EMBL" id="OQS04265.1"/>
    </source>
</evidence>
<sequence length="300" mass="34019">MVSQIFLTSITNRDWKYLCVNFLLPFTRALGENPITSFAHVQLLSKLEYFLQYHIKSSLKLSSGCQNCPLNKITVYVSTYNKLNAIQPKNTNISTDINSCTAIGGEVKPIFHGQPTLKNTACVLVATSNTTVPPTRNIFPFINRVEITTPSSSCMNKLYIFFYYYLFSYRPYYCCCAGYTIAMYIFIRRKDKQRQQNEQKAQNLIKEKKSAIHGEKIANDRNSSIRTETEPTQNTGAEHGRRMSFHIDVKNSVELDVSLLRNHRLKLSNLVVLGNKPLASGAFGEVWRGTYGGQQVAIKA</sequence>
<comment type="caution">
    <text evidence="2">The sequence shown here is derived from an EMBL/GenBank/DDBJ whole genome shotgun (WGS) entry which is preliminary data.</text>
</comment>
<feature type="transmembrane region" description="Helical" evidence="1">
    <location>
        <begin position="162"/>
        <end position="187"/>
    </location>
</feature>
<protein>
    <recommendedName>
        <fullName evidence="4">Serine-threonine/tyrosine-protein kinase catalytic domain-containing protein</fullName>
    </recommendedName>
</protein>
<gene>
    <name evidence="2" type="ORF">THRCLA_20924</name>
</gene>